<proteinExistence type="predicted"/>
<comment type="caution">
    <text evidence="1">The sequence shown here is derived from an EMBL/GenBank/DDBJ whole genome shotgun (WGS) entry which is preliminary data.</text>
</comment>
<evidence type="ECO:0000313" key="2">
    <source>
        <dbReference type="Proteomes" id="UP001145114"/>
    </source>
</evidence>
<dbReference type="Proteomes" id="UP001145114">
    <property type="component" value="Unassembled WGS sequence"/>
</dbReference>
<organism evidence="1 2">
    <name type="scientific">Spiromyces aspiralis</name>
    <dbReference type="NCBI Taxonomy" id="68401"/>
    <lineage>
        <taxon>Eukaryota</taxon>
        <taxon>Fungi</taxon>
        <taxon>Fungi incertae sedis</taxon>
        <taxon>Zoopagomycota</taxon>
        <taxon>Kickxellomycotina</taxon>
        <taxon>Kickxellomycetes</taxon>
        <taxon>Kickxellales</taxon>
        <taxon>Kickxellaceae</taxon>
        <taxon>Spiromyces</taxon>
    </lineage>
</organism>
<accession>A0ACC1HI47</accession>
<evidence type="ECO:0000313" key="1">
    <source>
        <dbReference type="EMBL" id="KAJ1675705.1"/>
    </source>
</evidence>
<gene>
    <name evidence="1" type="ORF">EV182_000747</name>
</gene>
<keyword evidence="2" id="KW-1185">Reference proteome</keyword>
<protein>
    <submittedName>
        <fullName evidence="1">Uncharacterized protein</fullName>
    </submittedName>
</protein>
<dbReference type="EMBL" id="JAMZIH010005199">
    <property type="protein sequence ID" value="KAJ1675705.1"/>
    <property type="molecule type" value="Genomic_DNA"/>
</dbReference>
<sequence>MFRSVLARTRTLIKTPTQVRLVSSVNQVTLVGNVGADPEVKELSNGASVANINLATHARYKDGEGNLLQRTSWHRVRAFGNIGKTMAGLVNRGDLIYVSGELQYDNFKNKDNVDVTVAAIRCNEFKLLNKKSWRTQQNDQNQDQEPESEQQDQETPTSN</sequence>
<name>A0ACC1HI47_9FUNG</name>
<reference evidence="1" key="1">
    <citation type="submission" date="2022-06" db="EMBL/GenBank/DDBJ databases">
        <title>Phylogenomic reconstructions and comparative analyses of Kickxellomycotina fungi.</title>
        <authorList>
            <person name="Reynolds N.K."/>
            <person name="Stajich J.E."/>
            <person name="Barry K."/>
            <person name="Grigoriev I.V."/>
            <person name="Crous P."/>
            <person name="Smith M.E."/>
        </authorList>
    </citation>
    <scope>NUCLEOTIDE SEQUENCE</scope>
    <source>
        <strain evidence="1">RSA 2271</strain>
    </source>
</reference>